<protein>
    <submittedName>
        <fullName evidence="4">Phospholipase C</fullName>
    </submittedName>
</protein>
<evidence type="ECO:0000256" key="1">
    <source>
        <dbReference type="ARBA" id="ARBA00022801"/>
    </source>
</evidence>
<dbReference type="InterPro" id="IPR017850">
    <property type="entry name" value="Alkaline_phosphatase_core_sf"/>
</dbReference>
<accession>A0A917S277</accession>
<dbReference type="Gene3D" id="3.40.720.10">
    <property type="entry name" value="Alkaline Phosphatase, subunit A"/>
    <property type="match status" value="2"/>
</dbReference>
<dbReference type="Proteomes" id="UP000613840">
    <property type="component" value="Unassembled WGS sequence"/>
</dbReference>
<evidence type="ECO:0000313" key="4">
    <source>
        <dbReference type="EMBL" id="GGL52366.1"/>
    </source>
</evidence>
<organism evidence="4 5">
    <name type="scientific">Microlunatus endophyticus</name>
    <dbReference type="NCBI Taxonomy" id="1716077"/>
    <lineage>
        <taxon>Bacteria</taxon>
        <taxon>Bacillati</taxon>
        <taxon>Actinomycetota</taxon>
        <taxon>Actinomycetes</taxon>
        <taxon>Propionibacteriales</taxon>
        <taxon>Propionibacteriaceae</taxon>
        <taxon>Microlunatus</taxon>
    </lineage>
</organism>
<feature type="compositionally biased region" description="Polar residues" evidence="3">
    <location>
        <begin position="458"/>
        <end position="467"/>
    </location>
</feature>
<feature type="region of interest" description="Disordered" evidence="3">
    <location>
        <begin position="567"/>
        <end position="588"/>
    </location>
</feature>
<keyword evidence="1" id="KW-0378">Hydrolase</keyword>
<dbReference type="PANTHER" id="PTHR31956:SF1">
    <property type="entry name" value="NON-SPECIFIC PHOSPHOLIPASE C1"/>
    <property type="match status" value="1"/>
</dbReference>
<evidence type="ECO:0000256" key="2">
    <source>
        <dbReference type="ARBA" id="ARBA00023026"/>
    </source>
</evidence>
<dbReference type="PANTHER" id="PTHR31956">
    <property type="entry name" value="NON-SPECIFIC PHOSPHOLIPASE C4-RELATED"/>
    <property type="match status" value="1"/>
</dbReference>
<dbReference type="Pfam" id="PF04185">
    <property type="entry name" value="Phosphoesterase"/>
    <property type="match status" value="1"/>
</dbReference>
<dbReference type="EMBL" id="BMMZ01000002">
    <property type="protein sequence ID" value="GGL52366.1"/>
    <property type="molecule type" value="Genomic_DNA"/>
</dbReference>
<comment type="caution">
    <text evidence="4">The sequence shown here is derived from an EMBL/GenBank/DDBJ whole genome shotgun (WGS) entry which is preliminary data.</text>
</comment>
<feature type="compositionally biased region" description="Basic residues" evidence="3">
    <location>
        <begin position="468"/>
        <end position="479"/>
    </location>
</feature>
<dbReference type="GO" id="GO:0042578">
    <property type="term" value="F:phosphoric ester hydrolase activity"/>
    <property type="evidence" value="ECO:0007669"/>
    <property type="project" value="UniProtKB-ARBA"/>
</dbReference>
<proteinExistence type="predicted"/>
<feature type="compositionally biased region" description="Basic residues" evidence="3">
    <location>
        <begin position="578"/>
        <end position="588"/>
    </location>
</feature>
<evidence type="ECO:0000313" key="5">
    <source>
        <dbReference type="Proteomes" id="UP000613840"/>
    </source>
</evidence>
<dbReference type="AlphaFoldDB" id="A0A917S277"/>
<sequence length="588" mass="62016">MVRTSTPIKHVVVIFGENISFDHYFGTYPYATNTNGTPFHAKPGTPKVNGLNTKVKGGGTLLTNNPNGADPQRLSPTDPNQVLTCDQNHDYTPEQAAYDKGKMDAFPNNVGNASGKTPGGQACAATDDLDYYDGNSVTALWNYAQQYAMSDNSYSDVFGPSTPGALSVIAGSTGGIDTTAGSLKYATTAANAGAASLVADGKGKYSQISDNDPYWDDCSAGGLTGVSGSGHTVGDLLNKKGISWGWFEGGFAPTTKYTGPSQTGSTYGPTNVTGRAVCGATSNVGTAIGGTGQYGTKADYIPHHEPFQYYESTANPHHLAPTSLSVVGKDTQHYTNGKPDFDTANHQYDMSTFDNLVSAISAGTMSPDSLPAVSYLKAPGYQDAHASYSDPLDEQQFVAKEINALEKSPDWSSTAIVLAYDDSDGWYDHQSAEISNPSSTVADVLNGQNECQVGDPSHPSSQSQHGKTTQHGKTARHGRTAQPLAGEEGRCGPGPRQPLLVISPYAKSNYVAHNQTQQSSIVKFIEDNWGLGRIKGSTDSIAGSIDPLFDFSSHKLNAKLILNPTTGAKVSSTPAGGHHPKPPVKHHH</sequence>
<evidence type="ECO:0000256" key="3">
    <source>
        <dbReference type="SAM" id="MobiDB-lite"/>
    </source>
</evidence>
<dbReference type="InterPro" id="IPR007312">
    <property type="entry name" value="Phosphoesterase"/>
</dbReference>
<gene>
    <name evidence="4" type="primary">plcC</name>
    <name evidence="4" type="ORF">GCM10011575_08370</name>
</gene>
<keyword evidence="2" id="KW-0843">Virulence</keyword>
<dbReference type="CDD" id="cd16013">
    <property type="entry name" value="AcpA"/>
    <property type="match status" value="1"/>
</dbReference>
<keyword evidence="5" id="KW-1185">Reference proteome</keyword>
<reference evidence="4" key="2">
    <citation type="submission" date="2020-09" db="EMBL/GenBank/DDBJ databases">
        <authorList>
            <person name="Sun Q."/>
            <person name="Zhou Y."/>
        </authorList>
    </citation>
    <scope>NUCLEOTIDE SEQUENCE</scope>
    <source>
        <strain evidence="4">CGMCC 4.7306</strain>
    </source>
</reference>
<name>A0A917S277_9ACTN</name>
<feature type="region of interest" description="Disordered" evidence="3">
    <location>
        <begin position="449"/>
        <end position="496"/>
    </location>
</feature>
<reference evidence="4" key="1">
    <citation type="journal article" date="2014" name="Int. J. Syst. Evol. Microbiol.">
        <title>Complete genome sequence of Corynebacterium casei LMG S-19264T (=DSM 44701T), isolated from a smear-ripened cheese.</title>
        <authorList>
            <consortium name="US DOE Joint Genome Institute (JGI-PGF)"/>
            <person name="Walter F."/>
            <person name="Albersmeier A."/>
            <person name="Kalinowski J."/>
            <person name="Ruckert C."/>
        </authorList>
    </citation>
    <scope>NUCLEOTIDE SEQUENCE</scope>
    <source>
        <strain evidence="4">CGMCC 4.7306</strain>
    </source>
</reference>